<name>A0ABY6YZ58_9BACL</name>
<evidence type="ECO:0000256" key="1">
    <source>
        <dbReference type="PROSITE-ProRule" id="PRU00409"/>
    </source>
</evidence>
<dbReference type="Proteomes" id="UP001164803">
    <property type="component" value="Chromosome"/>
</dbReference>
<evidence type="ECO:0000313" key="3">
    <source>
        <dbReference type="EMBL" id="WAH35800.1"/>
    </source>
</evidence>
<evidence type="ECO:0000259" key="2">
    <source>
        <dbReference type="PROSITE" id="PS50975"/>
    </source>
</evidence>
<keyword evidence="1" id="KW-0547">Nucleotide-binding</keyword>
<dbReference type="PROSITE" id="PS50975">
    <property type="entry name" value="ATP_GRASP"/>
    <property type="match status" value="1"/>
</dbReference>
<proteinExistence type="predicted"/>
<dbReference type="SUPFAM" id="SSF56059">
    <property type="entry name" value="Glutathione synthetase ATP-binding domain-like"/>
    <property type="match status" value="1"/>
</dbReference>
<dbReference type="Gene3D" id="3.30.470.20">
    <property type="entry name" value="ATP-grasp fold, B domain"/>
    <property type="match status" value="1"/>
</dbReference>
<protein>
    <submittedName>
        <fullName evidence="3">YheC/YheD family protein</fullName>
    </submittedName>
</protein>
<accession>A0ABY6YZ58</accession>
<keyword evidence="1" id="KW-0067">ATP-binding</keyword>
<gene>
    <name evidence="3" type="ORF">NZD86_16200</name>
</gene>
<feature type="domain" description="ATP-grasp" evidence="2">
    <location>
        <begin position="123"/>
        <end position="370"/>
    </location>
</feature>
<evidence type="ECO:0000313" key="4">
    <source>
        <dbReference type="Proteomes" id="UP001164803"/>
    </source>
</evidence>
<dbReference type="RefSeq" id="WP_268043082.1">
    <property type="nucleotide sequence ID" value="NZ_CP104064.1"/>
</dbReference>
<dbReference type="Pfam" id="PF14398">
    <property type="entry name" value="ATPgrasp_YheCD"/>
    <property type="match status" value="1"/>
</dbReference>
<sequence length="379" mass="43006">MLFVLTGSTPDALHHLPRRQMTFQFLDRACRRIGIDMVLTTPERLDSVRGICHGWSLDDTEQQEWKPRQCHLAGGVVWDAMYLADLKAHKVAYRRLVDKLPALGVVMFNPKFPAKDELNVLIQSVEVEMQAPISQSLLPQTHVNVDADDVVRLLKDTNGRVWFKPVYGSGGRNMLLISRVGNELYQVQGERFYRRHVAEQWTKRQLVRQLQKALEKRPYMLQHDVQLIQTPDGRKVDFRVTLVRGRFGNWRKTAMTARFGKSGHSLTNYHAGGSIQSLTVMNPEVRETLTSLNLTEADLGRIANAAIKAAEVISARYNTVGMLGIDVGISSDDGCAYVYDFNSRPGRDILTDREVDVTMNQVARFACYLLNTVESRVLH</sequence>
<reference evidence="3" key="1">
    <citation type="submission" date="2022-08" db="EMBL/GenBank/DDBJ databases">
        <title>Alicyclobacillus dauci DSM2870, complete genome.</title>
        <authorList>
            <person name="Wang Q."/>
            <person name="Cai R."/>
            <person name="Wang Z."/>
        </authorList>
    </citation>
    <scope>NUCLEOTIDE SEQUENCE</scope>
    <source>
        <strain evidence="3">DSM 28700</strain>
    </source>
</reference>
<dbReference type="InterPro" id="IPR026838">
    <property type="entry name" value="YheC/D"/>
</dbReference>
<dbReference type="EMBL" id="CP104064">
    <property type="protein sequence ID" value="WAH35800.1"/>
    <property type="molecule type" value="Genomic_DNA"/>
</dbReference>
<keyword evidence="4" id="KW-1185">Reference proteome</keyword>
<dbReference type="InterPro" id="IPR011761">
    <property type="entry name" value="ATP-grasp"/>
</dbReference>
<organism evidence="3 4">
    <name type="scientific">Alicyclobacillus dauci</name>
    <dbReference type="NCBI Taxonomy" id="1475485"/>
    <lineage>
        <taxon>Bacteria</taxon>
        <taxon>Bacillati</taxon>
        <taxon>Bacillota</taxon>
        <taxon>Bacilli</taxon>
        <taxon>Bacillales</taxon>
        <taxon>Alicyclobacillaceae</taxon>
        <taxon>Alicyclobacillus</taxon>
    </lineage>
</organism>